<dbReference type="InterPro" id="IPR002885">
    <property type="entry name" value="PPR_rpt"/>
</dbReference>
<feature type="repeat" description="PPR" evidence="2">
    <location>
        <begin position="190"/>
        <end position="224"/>
    </location>
</feature>
<accession>A0A6P6U6I7</accession>
<dbReference type="GO" id="GO:0009451">
    <property type="term" value="P:RNA modification"/>
    <property type="evidence" value="ECO:0007669"/>
    <property type="project" value="InterPro"/>
</dbReference>
<keyword evidence="3" id="KW-1185">Reference proteome</keyword>
<reference evidence="3" key="1">
    <citation type="journal article" date="2025" name="Foods">
        <title>Unveiling the Microbial Signatures of Arabica Coffee Cherries: Insights into Ripeness Specific Diversity, Functional Traits, and Implications for Quality and Safety.</title>
        <authorList>
            <consortium name="RefSeq"/>
            <person name="Tenea G.N."/>
            <person name="Cifuentes V."/>
            <person name="Reyes P."/>
            <person name="Cevallos-Vallejos M."/>
        </authorList>
    </citation>
    <scope>NUCLEOTIDE SEQUENCE [LARGE SCALE GENOMIC DNA]</scope>
</reference>
<protein>
    <submittedName>
        <fullName evidence="4">Pentatricopeptide repeat-containing protein At2g03380, mitochondrial-like</fullName>
    </submittedName>
</protein>
<dbReference type="OrthoDB" id="185373at2759"/>
<proteinExistence type="predicted"/>
<dbReference type="InterPro" id="IPR046848">
    <property type="entry name" value="E_motif"/>
</dbReference>
<dbReference type="GO" id="GO:0003723">
    <property type="term" value="F:RNA binding"/>
    <property type="evidence" value="ECO:0007669"/>
    <property type="project" value="InterPro"/>
</dbReference>
<feature type="repeat" description="PPR" evidence="2">
    <location>
        <begin position="457"/>
        <end position="491"/>
    </location>
</feature>
<feature type="repeat" description="PPR" evidence="2">
    <location>
        <begin position="594"/>
        <end position="628"/>
    </location>
</feature>
<dbReference type="InterPro" id="IPR046960">
    <property type="entry name" value="PPR_At4g14850-like_plant"/>
</dbReference>
<dbReference type="FunFam" id="1.25.40.10:FF:000090">
    <property type="entry name" value="Pentatricopeptide repeat-containing protein, chloroplastic"/>
    <property type="match status" value="1"/>
</dbReference>
<feature type="repeat" description="PPR" evidence="2">
    <location>
        <begin position="492"/>
        <end position="527"/>
    </location>
</feature>
<dbReference type="InterPro" id="IPR011990">
    <property type="entry name" value="TPR-like_helical_dom_sf"/>
</dbReference>
<dbReference type="Pfam" id="PF01535">
    <property type="entry name" value="PPR"/>
    <property type="match status" value="2"/>
</dbReference>
<reference evidence="4" key="2">
    <citation type="submission" date="2025-08" db="UniProtKB">
        <authorList>
            <consortium name="RefSeq"/>
        </authorList>
    </citation>
    <scope>IDENTIFICATION</scope>
    <source>
        <tissue evidence="4">Leaves</tissue>
    </source>
</reference>
<evidence type="ECO:0000313" key="4">
    <source>
        <dbReference type="RefSeq" id="XP_027086325.1"/>
    </source>
</evidence>
<gene>
    <name evidence="4" type="primary">LOC113708069</name>
</gene>
<feature type="repeat" description="PPR" evidence="2">
    <location>
        <begin position="225"/>
        <end position="259"/>
    </location>
</feature>
<evidence type="ECO:0000313" key="3">
    <source>
        <dbReference type="Proteomes" id="UP001652660"/>
    </source>
</evidence>
<organism evidence="3 4">
    <name type="scientific">Coffea arabica</name>
    <name type="common">Arabian coffee</name>
    <dbReference type="NCBI Taxonomy" id="13443"/>
    <lineage>
        <taxon>Eukaryota</taxon>
        <taxon>Viridiplantae</taxon>
        <taxon>Streptophyta</taxon>
        <taxon>Embryophyta</taxon>
        <taxon>Tracheophyta</taxon>
        <taxon>Spermatophyta</taxon>
        <taxon>Magnoliopsida</taxon>
        <taxon>eudicotyledons</taxon>
        <taxon>Gunneridae</taxon>
        <taxon>Pentapetalae</taxon>
        <taxon>asterids</taxon>
        <taxon>lamiids</taxon>
        <taxon>Gentianales</taxon>
        <taxon>Rubiaceae</taxon>
        <taxon>Ixoroideae</taxon>
        <taxon>Gardenieae complex</taxon>
        <taxon>Bertiereae - Coffeeae clade</taxon>
        <taxon>Coffeeae</taxon>
        <taxon>Coffea</taxon>
    </lineage>
</organism>
<dbReference type="RefSeq" id="XP_027086325.1">
    <property type="nucleotide sequence ID" value="XM_027230524.2"/>
</dbReference>
<evidence type="ECO:0000256" key="2">
    <source>
        <dbReference type="PROSITE-ProRule" id="PRU00708"/>
    </source>
</evidence>
<dbReference type="Proteomes" id="UP001652660">
    <property type="component" value="Chromosome 9c"/>
</dbReference>
<evidence type="ECO:0000256" key="1">
    <source>
        <dbReference type="ARBA" id="ARBA00022737"/>
    </source>
</evidence>
<dbReference type="Pfam" id="PF12854">
    <property type="entry name" value="PPR_1"/>
    <property type="match status" value="1"/>
</dbReference>
<dbReference type="PROSITE" id="PS51375">
    <property type="entry name" value="PPR"/>
    <property type="match status" value="8"/>
</dbReference>
<dbReference type="NCBIfam" id="TIGR00756">
    <property type="entry name" value="PPR"/>
    <property type="match status" value="9"/>
</dbReference>
<name>A0A6P6U6I7_COFAR</name>
<dbReference type="GeneID" id="113708069"/>
<dbReference type="Gene3D" id="1.25.40.10">
    <property type="entry name" value="Tetratricopeptide repeat domain"/>
    <property type="match status" value="6"/>
</dbReference>
<dbReference type="PANTHER" id="PTHR24015:SF511">
    <property type="entry name" value="PENTATRICOPEPTIDE REPEAT-CONTAINING PROTEIN DOT4, CHLOROPLASTIC-LIKE"/>
    <property type="match status" value="1"/>
</dbReference>
<feature type="repeat" description="PPR" evidence="2">
    <location>
        <begin position="360"/>
        <end position="394"/>
    </location>
</feature>
<feature type="repeat" description="PPR" evidence="2">
    <location>
        <begin position="89"/>
        <end position="123"/>
    </location>
</feature>
<dbReference type="SUPFAM" id="SSF48452">
    <property type="entry name" value="TPR-like"/>
    <property type="match status" value="1"/>
</dbReference>
<sequence length="639" mass="70575">MRLFWTVRRQISSVNTTNFKLPTPVQLNHLLQLCSNSKALNQGKQAHQQIIINGLQQNYFMSTKLVQMYADCNKIEIARRLFDKLSEPNVFAWTAIIAFYSRNGIFNECIFTYKEMKLKGVLPDNYVFPKALKACAVSLHLEVGIQLHKDVIVCGVEINVRVCNALIDMYSKCGELGSGRLVFDLMVGRDLLSWNAMISGYVYNEFAELAVGMLGSMRLDGMEPDIVAWNSVMDAYCRMGQCDDALKIFRQIEEPTVISWTILISGYSRIGKHVEALDLFRTMVRRGKVCPDVDCLSSVLAACQHSGVLRFGQEIHASGIKVQLGNAFYKSAGPALAALYAKCGRAQDVEHVFGLMDTSDVVTWNAMILGFAELGRVDSAVKCFTDMQSMGIKNDHTTVSTLLPVCDLKLGKQIHAYIIKGNFTLASPVCNALIHMYAKCGDVDIAYSVFSQMESRDLVSWNTMIRAFGMNGCGQAAVKLLEEMCSSGVSPSSLTFASVLSACSHSGLVNEGLKIFDRMSTDFGFKPQTGHFTCLVDLLARAGQLDDAVDFIRKMPHGPDKHIWGSILAASLEQQSIRIGVLASEHLVNLEPENAGHYVTLSNLYAKAGRPDDAVRVRRLMESRGLVKQFGYSSVSSGS</sequence>
<dbReference type="PANTHER" id="PTHR24015">
    <property type="entry name" value="OS07G0578800 PROTEIN-RELATED"/>
    <property type="match status" value="1"/>
</dbReference>
<dbReference type="AlphaFoldDB" id="A0A6P6U6I7"/>
<feature type="repeat" description="PPR" evidence="2">
    <location>
        <begin position="426"/>
        <end position="456"/>
    </location>
</feature>
<dbReference type="Pfam" id="PF20431">
    <property type="entry name" value="E_motif"/>
    <property type="match status" value="1"/>
</dbReference>
<dbReference type="Pfam" id="PF13041">
    <property type="entry name" value="PPR_2"/>
    <property type="match status" value="4"/>
</dbReference>
<keyword evidence="1" id="KW-0677">Repeat</keyword>